<comment type="caution">
    <text evidence="2">The sequence shown here is derived from an EMBL/GenBank/DDBJ whole genome shotgun (WGS) entry which is preliminary data.</text>
</comment>
<organism evidence="2 3">
    <name type="scientific">Zizania palustris</name>
    <name type="common">Northern wild rice</name>
    <dbReference type="NCBI Taxonomy" id="103762"/>
    <lineage>
        <taxon>Eukaryota</taxon>
        <taxon>Viridiplantae</taxon>
        <taxon>Streptophyta</taxon>
        <taxon>Embryophyta</taxon>
        <taxon>Tracheophyta</taxon>
        <taxon>Spermatophyta</taxon>
        <taxon>Magnoliopsida</taxon>
        <taxon>Liliopsida</taxon>
        <taxon>Poales</taxon>
        <taxon>Poaceae</taxon>
        <taxon>BOP clade</taxon>
        <taxon>Oryzoideae</taxon>
        <taxon>Oryzeae</taxon>
        <taxon>Zizaniinae</taxon>
        <taxon>Zizania</taxon>
    </lineage>
</organism>
<reference evidence="2" key="1">
    <citation type="journal article" date="2021" name="bioRxiv">
        <title>Whole Genome Assembly and Annotation of Northern Wild Rice, Zizania palustris L., Supports a Whole Genome Duplication in the Zizania Genus.</title>
        <authorList>
            <person name="Haas M."/>
            <person name="Kono T."/>
            <person name="Macchietto M."/>
            <person name="Millas R."/>
            <person name="McGilp L."/>
            <person name="Shao M."/>
            <person name="Duquette J."/>
            <person name="Hirsch C.N."/>
            <person name="Kimball J."/>
        </authorList>
    </citation>
    <scope>NUCLEOTIDE SEQUENCE</scope>
    <source>
        <tissue evidence="2">Fresh leaf tissue</tissue>
    </source>
</reference>
<evidence type="ECO:0000256" key="1">
    <source>
        <dbReference type="SAM" id="MobiDB-lite"/>
    </source>
</evidence>
<protein>
    <submittedName>
        <fullName evidence="2">Uncharacterized protein</fullName>
    </submittedName>
</protein>
<feature type="compositionally biased region" description="Acidic residues" evidence="1">
    <location>
        <begin position="38"/>
        <end position="47"/>
    </location>
</feature>
<sequence>MTMHTTMLIMTKTLMWPKWRRCPKVTMKGDNRESKEDSLDEDSEEEEAVIWSPTLEVAARRVPLLRSFISLGAPMGNMVSQFL</sequence>
<dbReference type="EMBL" id="JAAALK010000284">
    <property type="protein sequence ID" value="KAG8068757.1"/>
    <property type="molecule type" value="Genomic_DNA"/>
</dbReference>
<keyword evidence="3" id="KW-1185">Reference proteome</keyword>
<evidence type="ECO:0000313" key="3">
    <source>
        <dbReference type="Proteomes" id="UP000729402"/>
    </source>
</evidence>
<accession>A0A8J5SH86</accession>
<reference evidence="2" key="2">
    <citation type="submission" date="2021-02" db="EMBL/GenBank/DDBJ databases">
        <authorList>
            <person name="Kimball J.A."/>
            <person name="Haas M.W."/>
            <person name="Macchietto M."/>
            <person name="Kono T."/>
            <person name="Duquette J."/>
            <person name="Shao M."/>
        </authorList>
    </citation>
    <scope>NUCLEOTIDE SEQUENCE</scope>
    <source>
        <tissue evidence="2">Fresh leaf tissue</tissue>
    </source>
</reference>
<dbReference type="Proteomes" id="UP000729402">
    <property type="component" value="Unassembled WGS sequence"/>
</dbReference>
<feature type="compositionally biased region" description="Basic and acidic residues" evidence="1">
    <location>
        <begin position="27"/>
        <end position="37"/>
    </location>
</feature>
<gene>
    <name evidence="2" type="ORF">GUJ93_ZPchr0005g14432</name>
</gene>
<dbReference type="AlphaFoldDB" id="A0A8J5SH86"/>
<evidence type="ECO:0000313" key="2">
    <source>
        <dbReference type="EMBL" id="KAG8068757.1"/>
    </source>
</evidence>
<feature type="region of interest" description="Disordered" evidence="1">
    <location>
        <begin position="25"/>
        <end position="47"/>
    </location>
</feature>
<name>A0A8J5SH86_ZIZPA</name>
<proteinExistence type="predicted"/>